<evidence type="ECO:0000256" key="1">
    <source>
        <dbReference type="ARBA" id="ARBA00022679"/>
    </source>
</evidence>
<evidence type="ECO:0000256" key="2">
    <source>
        <dbReference type="ARBA" id="ARBA00022741"/>
    </source>
</evidence>
<organism evidence="12 13">
    <name type="scientific">Phytohabitans suffuscus</name>
    <dbReference type="NCBI Taxonomy" id="624315"/>
    <lineage>
        <taxon>Bacteria</taxon>
        <taxon>Bacillati</taxon>
        <taxon>Actinomycetota</taxon>
        <taxon>Actinomycetes</taxon>
        <taxon>Micromonosporales</taxon>
        <taxon>Micromonosporaceae</taxon>
    </lineage>
</organism>
<dbReference type="SUPFAM" id="SSF56112">
    <property type="entry name" value="Protein kinase-like (PK-like)"/>
    <property type="match status" value="1"/>
</dbReference>
<evidence type="ECO:0000256" key="6">
    <source>
        <dbReference type="ARBA" id="ARBA00038999"/>
    </source>
</evidence>
<feature type="domain" description="Protein kinase" evidence="11">
    <location>
        <begin position="12"/>
        <end position="286"/>
    </location>
</feature>
<evidence type="ECO:0000259" key="11">
    <source>
        <dbReference type="PROSITE" id="PS50011"/>
    </source>
</evidence>
<feature type="region of interest" description="Disordered" evidence="10">
    <location>
        <begin position="326"/>
        <end position="346"/>
    </location>
</feature>
<accession>A0A6F8YV24</accession>
<dbReference type="InterPro" id="IPR011009">
    <property type="entry name" value="Kinase-like_dom_sf"/>
</dbReference>
<dbReference type="Proteomes" id="UP000503011">
    <property type="component" value="Chromosome"/>
</dbReference>
<gene>
    <name evidence="12" type="ORF">Psuf_073230</name>
</gene>
<dbReference type="PROSITE" id="PS50011">
    <property type="entry name" value="PROTEIN_KINASE_DOM"/>
    <property type="match status" value="1"/>
</dbReference>
<sequence>MSVPDGYRVGGWRVTRGLASGSWSSVYVAVRETGELAALKFVPTGTLTSRQLSHLAGMAGRELAVHRRLSHPNLVKVLDSLVVDDPARPELDGATVIALELAERSAATALAAVEGGLPEADRLIAEVCAGLACLHEAGWVHGDLKPSNILLMADGSVRLADFGLAAELDGTHAYLPPGGTADYMPPERWDEGLRMSGVPVRQTTDIWALGVTACQLLTGRLPFAGVTSRARAAAAGQFAEGRAALTLPEGLAPVWREFIGDCLAPDHRARVRHTAQSLRRRAYAALEPAGPPSRRPRHLSRILGLVGVAMAMVASGAAYAGFERTAGTPGGDAASTTPSATGYERHFRTDADIPPRYYDLIVEAGTTCPSEPTVTPHFVAALLKAESGFDPDLSDPEQDEYGIARWTPRVLQYYLPPPQRDTEPRPPFPPRMSIPPVGDYLCRFAPTLRDVPGDPAINLVAAWRTSAERVREAGGPPDRPALREYLPRFRAALDAYRPL</sequence>
<dbReference type="Gene3D" id="3.30.200.20">
    <property type="entry name" value="Phosphorylase Kinase, domain 1"/>
    <property type="match status" value="1"/>
</dbReference>
<dbReference type="GO" id="GO:0004672">
    <property type="term" value="F:protein kinase activity"/>
    <property type="evidence" value="ECO:0007669"/>
    <property type="project" value="InterPro"/>
</dbReference>
<dbReference type="PANTHER" id="PTHR48013">
    <property type="entry name" value="DUAL SPECIFICITY MITOGEN-ACTIVATED PROTEIN KINASE KINASE 5-RELATED"/>
    <property type="match status" value="1"/>
</dbReference>
<comment type="similarity">
    <text evidence="5">Belongs to the protein kinase superfamily. STE Ser/Thr protein kinase family. MAP kinase kinase subfamily.</text>
</comment>
<evidence type="ECO:0000256" key="7">
    <source>
        <dbReference type="ARBA" id="ARBA00049014"/>
    </source>
</evidence>
<evidence type="ECO:0000256" key="9">
    <source>
        <dbReference type="ARBA" id="ARBA00051693"/>
    </source>
</evidence>
<keyword evidence="3" id="KW-0418">Kinase</keyword>
<keyword evidence="4" id="KW-0067">ATP-binding</keyword>
<dbReference type="SUPFAM" id="SSF53955">
    <property type="entry name" value="Lysozyme-like"/>
    <property type="match status" value="1"/>
</dbReference>
<evidence type="ECO:0000313" key="12">
    <source>
        <dbReference type="EMBL" id="BCB90010.1"/>
    </source>
</evidence>
<dbReference type="InterPro" id="IPR023346">
    <property type="entry name" value="Lysozyme-like_dom_sf"/>
</dbReference>
<dbReference type="Gene3D" id="1.10.510.10">
    <property type="entry name" value="Transferase(Phosphotransferase) domain 1"/>
    <property type="match status" value="1"/>
</dbReference>
<proteinExistence type="inferred from homology"/>
<protein>
    <recommendedName>
        <fullName evidence="6">mitogen-activated protein kinase kinase</fullName>
        <ecNumber evidence="6">2.7.12.2</ecNumber>
    </recommendedName>
</protein>
<dbReference type="EC" id="2.7.12.2" evidence="6"/>
<dbReference type="SMART" id="SM00220">
    <property type="entry name" value="S_TKc"/>
    <property type="match status" value="1"/>
</dbReference>
<reference evidence="12 13" key="2">
    <citation type="submission" date="2020-03" db="EMBL/GenBank/DDBJ databases">
        <authorList>
            <person name="Ichikawa N."/>
            <person name="Kimura A."/>
            <person name="Kitahashi Y."/>
            <person name="Uohara A."/>
        </authorList>
    </citation>
    <scope>NUCLEOTIDE SEQUENCE [LARGE SCALE GENOMIC DNA]</scope>
    <source>
        <strain evidence="12 13">NBRC 105367</strain>
    </source>
</reference>
<dbReference type="InterPro" id="IPR000719">
    <property type="entry name" value="Prot_kinase_dom"/>
</dbReference>
<reference evidence="12 13" key="1">
    <citation type="submission" date="2020-03" db="EMBL/GenBank/DDBJ databases">
        <title>Whole genome shotgun sequence of Phytohabitans suffuscus NBRC 105367.</title>
        <authorList>
            <person name="Komaki H."/>
            <person name="Tamura T."/>
        </authorList>
    </citation>
    <scope>NUCLEOTIDE SEQUENCE [LARGE SCALE GENOMIC DNA]</scope>
    <source>
        <strain evidence="12 13">NBRC 105367</strain>
    </source>
</reference>
<comment type="catalytic activity">
    <reaction evidence="7">
        <text>L-seryl-[protein] + ATP = O-phospho-L-seryl-[protein] + ADP + H(+)</text>
        <dbReference type="Rhea" id="RHEA:17989"/>
        <dbReference type="Rhea" id="RHEA-COMP:9863"/>
        <dbReference type="Rhea" id="RHEA-COMP:11604"/>
        <dbReference type="ChEBI" id="CHEBI:15378"/>
        <dbReference type="ChEBI" id="CHEBI:29999"/>
        <dbReference type="ChEBI" id="CHEBI:30616"/>
        <dbReference type="ChEBI" id="CHEBI:83421"/>
        <dbReference type="ChEBI" id="CHEBI:456216"/>
        <dbReference type="EC" id="2.7.12.2"/>
    </reaction>
</comment>
<evidence type="ECO:0000256" key="3">
    <source>
        <dbReference type="ARBA" id="ARBA00022777"/>
    </source>
</evidence>
<keyword evidence="13" id="KW-1185">Reference proteome</keyword>
<dbReference type="Pfam" id="PF00069">
    <property type="entry name" value="Pkinase"/>
    <property type="match status" value="1"/>
</dbReference>
<keyword evidence="1" id="KW-0808">Transferase</keyword>
<dbReference type="PANTHER" id="PTHR48013:SF9">
    <property type="entry name" value="DUAL SPECIFICITY MITOGEN-ACTIVATED PROTEIN KINASE KINASE 5"/>
    <property type="match status" value="1"/>
</dbReference>
<dbReference type="AlphaFoldDB" id="A0A6F8YV24"/>
<dbReference type="EMBL" id="AP022871">
    <property type="protein sequence ID" value="BCB90010.1"/>
    <property type="molecule type" value="Genomic_DNA"/>
</dbReference>
<comment type="catalytic activity">
    <reaction evidence="8">
        <text>L-threonyl-[protein] + ATP = O-phospho-L-threonyl-[protein] + ADP + H(+)</text>
        <dbReference type="Rhea" id="RHEA:46608"/>
        <dbReference type="Rhea" id="RHEA-COMP:11060"/>
        <dbReference type="Rhea" id="RHEA-COMP:11605"/>
        <dbReference type="ChEBI" id="CHEBI:15378"/>
        <dbReference type="ChEBI" id="CHEBI:30013"/>
        <dbReference type="ChEBI" id="CHEBI:30616"/>
        <dbReference type="ChEBI" id="CHEBI:61977"/>
        <dbReference type="ChEBI" id="CHEBI:456216"/>
        <dbReference type="EC" id="2.7.12.2"/>
    </reaction>
</comment>
<name>A0A6F8YV24_9ACTN</name>
<keyword evidence="2" id="KW-0547">Nucleotide-binding</keyword>
<dbReference type="GO" id="GO:0005524">
    <property type="term" value="F:ATP binding"/>
    <property type="evidence" value="ECO:0007669"/>
    <property type="project" value="UniProtKB-KW"/>
</dbReference>
<dbReference type="CDD" id="cd14014">
    <property type="entry name" value="STKc_PknB_like"/>
    <property type="match status" value="1"/>
</dbReference>
<evidence type="ECO:0000256" key="10">
    <source>
        <dbReference type="SAM" id="MobiDB-lite"/>
    </source>
</evidence>
<evidence type="ECO:0000256" key="5">
    <source>
        <dbReference type="ARBA" id="ARBA00038035"/>
    </source>
</evidence>
<evidence type="ECO:0000256" key="4">
    <source>
        <dbReference type="ARBA" id="ARBA00022840"/>
    </source>
</evidence>
<dbReference type="KEGG" id="psuu:Psuf_073230"/>
<evidence type="ECO:0000256" key="8">
    <source>
        <dbReference type="ARBA" id="ARBA00049299"/>
    </source>
</evidence>
<comment type="catalytic activity">
    <reaction evidence="9">
        <text>L-tyrosyl-[protein] + ATP = O-phospho-L-tyrosyl-[protein] + ADP + H(+)</text>
        <dbReference type="Rhea" id="RHEA:10596"/>
        <dbReference type="Rhea" id="RHEA-COMP:10136"/>
        <dbReference type="Rhea" id="RHEA-COMP:20101"/>
        <dbReference type="ChEBI" id="CHEBI:15378"/>
        <dbReference type="ChEBI" id="CHEBI:30616"/>
        <dbReference type="ChEBI" id="CHEBI:46858"/>
        <dbReference type="ChEBI" id="CHEBI:61978"/>
        <dbReference type="ChEBI" id="CHEBI:456216"/>
        <dbReference type="EC" id="2.7.12.2"/>
    </reaction>
</comment>
<evidence type="ECO:0000313" key="13">
    <source>
        <dbReference type="Proteomes" id="UP000503011"/>
    </source>
</evidence>